<dbReference type="CDD" id="cd21115">
    <property type="entry name" value="legumain_C"/>
    <property type="match status" value="1"/>
</dbReference>
<keyword evidence="7" id="KW-0788">Thiol protease</keyword>
<dbReference type="Proteomes" id="UP000728032">
    <property type="component" value="Unassembled WGS sequence"/>
</dbReference>
<keyword evidence="4" id="KW-0645">Protease</keyword>
<comment type="catalytic activity">
    <reaction evidence="1">
        <text>Hydrolysis of proteins and small molecule substrates at -Asn-|-Xaa- bonds.</text>
        <dbReference type="EC" id="3.4.22.34"/>
    </reaction>
</comment>
<gene>
    <name evidence="10" type="ORF">ONB1V03_LOCUS10097</name>
</gene>
<sequence>MKLILFLLFASLSANAFNVDPIYNGTTWVVLVAGSNGWYNYRHQADIYHAYQVVRNHGIPEKNIIVFHYDDLAHNSQNPTPGQVINKPGGTDVYHGVAKDFVGADVTPKNFLGVLRGDQELAQKGKKVLQSGPNDHVFVYFADHGSTDLIAFPSEYLYGEDLNKALQYMYDNHKYSKLVFYLEACESGSMFNKLLPKNINIFATTASNPTESSYACYYDSKRQTYLGDVYSVKWIENSDRRSYGNETLSEQFTIVKKETNTSHVQEYGDLSIGNLPLTQFQGPKNSFHQLIGGDEVTPAVFTTVDSGDVPIHVLKNRIQATTDPEDKKLLTTQLQQLIDGREFLNNHFTQYLNSIQHLIGKQIDVMVNKKQELSNRQCYRKLVDAFHQNCLNLNKNPFVLRKLHILVNVCEEVSRGADVDIKVKDAFDHLLTYCHNNLQTGYPQPIE</sequence>
<dbReference type="FunFam" id="3.40.50.1460:FF:000006">
    <property type="entry name" value="Legumain"/>
    <property type="match status" value="1"/>
</dbReference>
<feature type="active site" description="Nucleophile" evidence="8">
    <location>
        <position position="185"/>
    </location>
</feature>
<comment type="similarity">
    <text evidence="2">Belongs to the peptidase C13 family.</text>
</comment>
<evidence type="ECO:0000256" key="9">
    <source>
        <dbReference type="SAM" id="SignalP"/>
    </source>
</evidence>
<dbReference type="Gene3D" id="3.40.50.1460">
    <property type="match status" value="1"/>
</dbReference>
<dbReference type="EC" id="3.4.22.34" evidence="3"/>
<evidence type="ECO:0000256" key="6">
    <source>
        <dbReference type="ARBA" id="ARBA00022801"/>
    </source>
</evidence>
<evidence type="ECO:0000256" key="3">
    <source>
        <dbReference type="ARBA" id="ARBA00012628"/>
    </source>
</evidence>
<reference evidence="10" key="1">
    <citation type="submission" date="2020-11" db="EMBL/GenBank/DDBJ databases">
        <authorList>
            <person name="Tran Van P."/>
        </authorList>
    </citation>
    <scope>NUCLEOTIDE SEQUENCE</scope>
</reference>
<organism evidence="10">
    <name type="scientific">Oppiella nova</name>
    <dbReference type="NCBI Taxonomy" id="334625"/>
    <lineage>
        <taxon>Eukaryota</taxon>
        <taxon>Metazoa</taxon>
        <taxon>Ecdysozoa</taxon>
        <taxon>Arthropoda</taxon>
        <taxon>Chelicerata</taxon>
        <taxon>Arachnida</taxon>
        <taxon>Acari</taxon>
        <taxon>Acariformes</taxon>
        <taxon>Sarcoptiformes</taxon>
        <taxon>Oribatida</taxon>
        <taxon>Brachypylina</taxon>
        <taxon>Oppioidea</taxon>
        <taxon>Oppiidae</taxon>
        <taxon>Oppiella</taxon>
    </lineage>
</organism>
<dbReference type="PANTHER" id="PTHR12000">
    <property type="entry name" value="HEMOGLOBINASE FAMILY MEMBER"/>
    <property type="match status" value="1"/>
</dbReference>
<name>A0A7R9M4I3_9ACAR</name>
<evidence type="ECO:0000256" key="4">
    <source>
        <dbReference type="ARBA" id="ARBA00022670"/>
    </source>
</evidence>
<dbReference type="AlphaFoldDB" id="A0A7R9M4I3"/>
<dbReference type="GO" id="GO:0005773">
    <property type="term" value="C:vacuole"/>
    <property type="evidence" value="ECO:0007669"/>
    <property type="project" value="GOC"/>
</dbReference>
<evidence type="ECO:0000256" key="1">
    <source>
        <dbReference type="ARBA" id="ARBA00000810"/>
    </source>
</evidence>
<dbReference type="Gene3D" id="1.10.132.130">
    <property type="match status" value="1"/>
</dbReference>
<feature type="chain" id="PRO_5036211444" description="legumain" evidence="9">
    <location>
        <begin position="17"/>
        <end position="447"/>
    </location>
</feature>
<dbReference type="Pfam" id="PF01650">
    <property type="entry name" value="Peptidase_C13"/>
    <property type="match status" value="1"/>
</dbReference>
<proteinExistence type="inferred from homology"/>
<evidence type="ECO:0000256" key="2">
    <source>
        <dbReference type="ARBA" id="ARBA00009941"/>
    </source>
</evidence>
<dbReference type="PANTHER" id="PTHR12000:SF42">
    <property type="entry name" value="LEGUMAIN"/>
    <property type="match status" value="1"/>
</dbReference>
<dbReference type="GO" id="GO:0051603">
    <property type="term" value="P:proteolysis involved in protein catabolic process"/>
    <property type="evidence" value="ECO:0007669"/>
    <property type="project" value="TreeGrafter"/>
</dbReference>
<evidence type="ECO:0000256" key="5">
    <source>
        <dbReference type="ARBA" id="ARBA00022729"/>
    </source>
</evidence>
<dbReference type="PRINTS" id="PR00776">
    <property type="entry name" value="HEMOGLOBNASE"/>
</dbReference>
<keyword evidence="6" id="KW-0378">Hydrolase</keyword>
<feature type="signal peptide" evidence="9">
    <location>
        <begin position="1"/>
        <end position="16"/>
    </location>
</feature>
<keyword evidence="5 9" id="KW-0732">Signal</keyword>
<dbReference type="PIRSF" id="PIRSF019663">
    <property type="entry name" value="Legumain"/>
    <property type="match status" value="1"/>
</dbReference>
<feature type="active site" evidence="8">
    <location>
        <position position="144"/>
    </location>
</feature>
<dbReference type="OrthoDB" id="6500438at2759"/>
<evidence type="ECO:0000313" key="10">
    <source>
        <dbReference type="EMBL" id="CAD7653443.1"/>
    </source>
</evidence>
<dbReference type="InterPro" id="IPR048501">
    <property type="entry name" value="Legum_prodom"/>
</dbReference>
<dbReference type="GO" id="GO:0006624">
    <property type="term" value="P:vacuolar protein processing"/>
    <property type="evidence" value="ECO:0007669"/>
    <property type="project" value="TreeGrafter"/>
</dbReference>
<accession>A0A7R9M4I3</accession>
<evidence type="ECO:0000256" key="8">
    <source>
        <dbReference type="PIRSR" id="PIRSR019663-1"/>
    </source>
</evidence>
<evidence type="ECO:0000313" key="11">
    <source>
        <dbReference type="Proteomes" id="UP000728032"/>
    </source>
</evidence>
<dbReference type="GO" id="GO:0004197">
    <property type="term" value="F:cysteine-type endopeptidase activity"/>
    <property type="evidence" value="ECO:0007669"/>
    <property type="project" value="UniProtKB-EC"/>
</dbReference>
<keyword evidence="11" id="KW-1185">Reference proteome</keyword>
<protein>
    <recommendedName>
        <fullName evidence="3">legumain</fullName>
        <ecNumber evidence="3">3.4.22.34</ecNumber>
    </recommendedName>
</protein>
<dbReference type="InterPro" id="IPR046427">
    <property type="entry name" value="Legumain_prodom_sf"/>
</dbReference>
<dbReference type="InterPro" id="IPR001096">
    <property type="entry name" value="Peptidase_C13"/>
</dbReference>
<dbReference type="EMBL" id="CAJPVJ010006674">
    <property type="protein sequence ID" value="CAG2170630.1"/>
    <property type="molecule type" value="Genomic_DNA"/>
</dbReference>
<evidence type="ECO:0000256" key="7">
    <source>
        <dbReference type="ARBA" id="ARBA00022807"/>
    </source>
</evidence>
<dbReference type="EMBL" id="OC921499">
    <property type="protein sequence ID" value="CAD7653443.1"/>
    <property type="molecule type" value="Genomic_DNA"/>
</dbReference>